<dbReference type="HOGENOM" id="CLU_027877_0_0_1"/>
<dbReference type="eggNOG" id="KOG3955">
    <property type="taxonomic scope" value="Eukaryota"/>
</dbReference>
<dbReference type="EC" id="2.8.2.-" evidence="9"/>
<dbReference type="Proteomes" id="UP000009022">
    <property type="component" value="Unassembled WGS sequence"/>
</dbReference>
<gene>
    <name evidence="11" type="ORF">TRIADDRAFT_19920</name>
</gene>
<dbReference type="RefSeq" id="XP_002108830.1">
    <property type="nucleotide sequence ID" value="XM_002108794.1"/>
</dbReference>
<dbReference type="InterPro" id="IPR027417">
    <property type="entry name" value="P-loop_NTPase"/>
</dbReference>
<dbReference type="GO" id="GO:0016020">
    <property type="term" value="C:membrane"/>
    <property type="evidence" value="ECO:0007669"/>
    <property type="project" value="UniProtKB-SubCell"/>
</dbReference>
<evidence type="ECO:0000256" key="4">
    <source>
        <dbReference type="ARBA" id="ARBA00022692"/>
    </source>
</evidence>
<comment type="subcellular location">
    <subcellularLocation>
        <location evidence="1 9">Membrane</location>
        <topology evidence="1 9">Single-pass type II membrane protein</topology>
    </subcellularLocation>
</comment>
<dbReference type="InParanoid" id="B3RM31"/>
<dbReference type="Gene3D" id="3.40.50.300">
    <property type="entry name" value="P-loop containing nucleotide triphosphate hydrolases"/>
    <property type="match status" value="1"/>
</dbReference>
<dbReference type="FunFam" id="3.40.50.300:FF:000347">
    <property type="entry name" value="Heparan-sulfate 6-O-sulfotransferase"/>
    <property type="match status" value="1"/>
</dbReference>
<dbReference type="PANTHER" id="PTHR12812:SF0">
    <property type="entry name" value="HEPARAN-SULFATE 6-O-SULFOTRANSFERASE"/>
    <property type="match status" value="1"/>
</dbReference>
<evidence type="ECO:0000256" key="2">
    <source>
        <dbReference type="ARBA" id="ARBA00010109"/>
    </source>
</evidence>
<keyword evidence="7 9" id="KW-0472">Membrane</keyword>
<feature type="region of interest" description="Disordered" evidence="10">
    <location>
        <begin position="80"/>
        <end position="100"/>
    </location>
</feature>
<evidence type="ECO:0000256" key="1">
    <source>
        <dbReference type="ARBA" id="ARBA00004606"/>
    </source>
</evidence>
<dbReference type="InterPro" id="IPR005331">
    <property type="entry name" value="Sulfotransferase"/>
</dbReference>
<evidence type="ECO:0000256" key="8">
    <source>
        <dbReference type="ARBA" id="ARBA00023180"/>
    </source>
</evidence>
<keyword evidence="5 9" id="KW-0735">Signal-anchor</keyword>
<evidence type="ECO:0000256" key="5">
    <source>
        <dbReference type="ARBA" id="ARBA00022968"/>
    </source>
</evidence>
<organism evidence="11 12">
    <name type="scientific">Trichoplax adhaerens</name>
    <name type="common">Trichoplax reptans</name>
    <dbReference type="NCBI Taxonomy" id="10228"/>
    <lineage>
        <taxon>Eukaryota</taxon>
        <taxon>Metazoa</taxon>
        <taxon>Placozoa</taxon>
        <taxon>Uniplacotomia</taxon>
        <taxon>Trichoplacea</taxon>
        <taxon>Trichoplacidae</taxon>
        <taxon>Trichoplax</taxon>
    </lineage>
</organism>
<dbReference type="GeneID" id="6749308"/>
<dbReference type="InterPro" id="IPR010635">
    <property type="entry name" value="Heparan_SO4-6-sulfoTrfase"/>
</dbReference>
<evidence type="ECO:0000256" key="3">
    <source>
        <dbReference type="ARBA" id="ARBA00022679"/>
    </source>
</evidence>
<proteinExistence type="inferred from homology"/>
<evidence type="ECO:0000256" key="7">
    <source>
        <dbReference type="ARBA" id="ARBA00023136"/>
    </source>
</evidence>
<name>B3RM31_TRIAD</name>
<keyword evidence="8" id="KW-0325">Glycoprotein</keyword>
<evidence type="ECO:0000256" key="6">
    <source>
        <dbReference type="ARBA" id="ARBA00022989"/>
    </source>
</evidence>
<dbReference type="PhylomeDB" id="B3RM31"/>
<keyword evidence="6" id="KW-1133">Transmembrane helix</keyword>
<dbReference type="PANTHER" id="PTHR12812">
    <property type="entry name" value="HEPARAN SULFATE 6-O-SULFOTRANSFERASE 3"/>
    <property type="match status" value="1"/>
</dbReference>
<dbReference type="KEGG" id="tad:TRIADDRAFT_19920"/>
<dbReference type="STRING" id="10228.B3RM31"/>
<keyword evidence="4" id="KW-0812">Transmembrane</keyword>
<dbReference type="GO" id="GO:0017095">
    <property type="term" value="F:heparan sulfate 6-sulfotransferase activity"/>
    <property type="evidence" value="ECO:0000318"/>
    <property type="project" value="GO_Central"/>
</dbReference>
<feature type="compositionally biased region" description="Basic residues" evidence="10">
    <location>
        <begin position="91"/>
        <end position="100"/>
    </location>
</feature>
<protein>
    <recommendedName>
        <fullName evidence="9">Heparan-sulfate 6-O-sulfotransferase</fullName>
        <ecNumber evidence="9">2.8.2.-</ecNumber>
    </recommendedName>
</protein>
<comment type="catalytic activity">
    <reaction evidence="9">
        <text>alpha-D-glucosaminyl-[heparan sulfate](n) + 3'-phosphoadenylyl sulfate = 6-sulfo-alpha-D-glucosaminyl-[heparan sulfate](n) + adenosine 3',5'-bisphosphate + H(+)</text>
        <dbReference type="Rhea" id="RHEA:56604"/>
        <dbReference type="Rhea" id="RHEA-COMP:9830"/>
        <dbReference type="Rhea" id="RHEA-COMP:14621"/>
        <dbReference type="ChEBI" id="CHEBI:15378"/>
        <dbReference type="ChEBI" id="CHEBI:58339"/>
        <dbReference type="ChEBI" id="CHEBI:58343"/>
        <dbReference type="ChEBI" id="CHEBI:58388"/>
        <dbReference type="ChEBI" id="CHEBI:140604"/>
    </reaction>
</comment>
<dbReference type="EMBL" id="DS985241">
    <property type="protein sequence ID" value="EDV29628.1"/>
    <property type="molecule type" value="Genomic_DNA"/>
</dbReference>
<sequence>MVAPEWHHRLTLKAVLSTALASNDQDDRTEDISTDFWNNNLTFNISDSDVIVFLHIQKTGGTTFGRHLVQNLSLKQPCNCQGGKKQNASNRNKKGKLKKRSKLRCQCHRPNSTDIWLFSRYSTGWKCGLHADYTELMECLPHYFRKFDNNRSHKISNRRYHFITELRNPINRYLSEYQHVTRGATWKKSRHKCNGRLPTVKELPPCYNGSNWNYVTLKDFIACKYNLANNRQTRMLADLRLVNCYENSSMSLQQRNRILLNSAKFNLKRMAYFGLIEYQRENQVMFEHRFGLKFIQPFMQYDFNQTYASEVLYKLSPEIIHKIREINSMDIQLYNYALKLFKRRWNSLKAIINATR</sequence>
<dbReference type="Pfam" id="PF03567">
    <property type="entry name" value="Sulfotransfer_2"/>
    <property type="match status" value="1"/>
</dbReference>
<evidence type="ECO:0000256" key="9">
    <source>
        <dbReference type="RuleBase" id="RU364122"/>
    </source>
</evidence>
<keyword evidence="3 9" id="KW-0808">Transferase</keyword>
<dbReference type="FunCoup" id="B3RM31">
    <property type="interactions" value="708"/>
</dbReference>
<evidence type="ECO:0000256" key="10">
    <source>
        <dbReference type="SAM" id="MobiDB-lite"/>
    </source>
</evidence>
<dbReference type="GO" id="GO:0015012">
    <property type="term" value="P:heparan sulfate proteoglycan biosynthetic process"/>
    <property type="evidence" value="ECO:0000318"/>
    <property type="project" value="GO_Central"/>
</dbReference>
<dbReference type="AlphaFoldDB" id="B3RM31"/>
<comment type="function">
    <text evidence="9">6-O-sulfation enzyme which catalyzes the transfer of sulfate from 3'-phosphoadenosine 5'-phosphosulfate (PAPS) to position 6 of the N-sulfoglucosamine residue (GlcNS) of heparan sulfate.</text>
</comment>
<dbReference type="CTD" id="6749308"/>
<reference evidence="11 12" key="1">
    <citation type="journal article" date="2008" name="Nature">
        <title>The Trichoplax genome and the nature of placozoans.</title>
        <authorList>
            <person name="Srivastava M."/>
            <person name="Begovic E."/>
            <person name="Chapman J."/>
            <person name="Putnam N.H."/>
            <person name="Hellsten U."/>
            <person name="Kawashima T."/>
            <person name="Kuo A."/>
            <person name="Mitros T."/>
            <person name="Salamov A."/>
            <person name="Carpenter M.L."/>
            <person name="Signorovitch A.Y."/>
            <person name="Moreno M.A."/>
            <person name="Kamm K."/>
            <person name="Grimwood J."/>
            <person name="Schmutz J."/>
            <person name="Shapiro H."/>
            <person name="Grigoriev I.V."/>
            <person name="Buss L.W."/>
            <person name="Schierwater B."/>
            <person name="Dellaporta S.L."/>
            <person name="Rokhsar D.S."/>
        </authorList>
    </citation>
    <scope>NUCLEOTIDE SEQUENCE [LARGE SCALE GENOMIC DNA]</scope>
    <source>
        <strain evidence="11 12">Grell-BS-1999</strain>
    </source>
</reference>
<dbReference type="OMA" id="AYNELQP"/>
<dbReference type="SUPFAM" id="SSF52540">
    <property type="entry name" value="P-loop containing nucleoside triphosphate hydrolases"/>
    <property type="match status" value="1"/>
</dbReference>
<comment type="similarity">
    <text evidence="2 9">Belongs to the sulfotransferase 6 family.</text>
</comment>
<evidence type="ECO:0000313" key="12">
    <source>
        <dbReference type="Proteomes" id="UP000009022"/>
    </source>
</evidence>
<keyword evidence="12" id="KW-1185">Reference proteome</keyword>
<accession>B3RM31</accession>
<evidence type="ECO:0000313" key="11">
    <source>
        <dbReference type="EMBL" id="EDV29628.1"/>
    </source>
</evidence>
<dbReference type="OrthoDB" id="406981at2759"/>